<protein>
    <submittedName>
        <fullName evidence="2">Uncharacterized protein</fullName>
    </submittedName>
</protein>
<evidence type="ECO:0000313" key="3">
    <source>
        <dbReference type="Proteomes" id="UP000332711"/>
    </source>
</evidence>
<name>A0AAN3BFY9_LISMN</name>
<evidence type="ECO:0000313" key="2">
    <source>
        <dbReference type="EMBL" id="EAE5604737.1"/>
    </source>
</evidence>
<dbReference type="RefSeq" id="WP_014931176.1">
    <property type="nucleotide sequence ID" value="NC_021837.1"/>
</dbReference>
<organism evidence="2 3">
    <name type="scientific">Listeria monocytogenes</name>
    <dbReference type="NCBI Taxonomy" id="1639"/>
    <lineage>
        <taxon>Bacteria</taxon>
        <taxon>Bacillati</taxon>
        <taxon>Bacillota</taxon>
        <taxon>Bacilli</taxon>
        <taxon>Bacillales</taxon>
        <taxon>Listeriaceae</taxon>
        <taxon>Listeria</taxon>
    </lineage>
</organism>
<evidence type="ECO:0000256" key="1">
    <source>
        <dbReference type="SAM" id="SignalP"/>
    </source>
</evidence>
<dbReference type="EMBL" id="AAASTI010000006">
    <property type="protein sequence ID" value="EAE5604737.1"/>
    <property type="molecule type" value="Genomic_DNA"/>
</dbReference>
<keyword evidence="1" id="KW-0732">Signal</keyword>
<feature type="signal peptide" evidence="1">
    <location>
        <begin position="1"/>
        <end position="26"/>
    </location>
</feature>
<reference evidence="2 3" key="1">
    <citation type="submission" date="2019-03" db="EMBL/GenBank/DDBJ databases">
        <authorList>
            <person name="Ashton P.M."/>
            <person name="Dallman T."/>
            <person name="Nair S."/>
            <person name="De Pinna E."/>
            <person name="Peters T."/>
            <person name="Grant K."/>
        </authorList>
    </citation>
    <scope>NUCLEOTIDE SEQUENCE [LARGE SCALE GENOMIC DNA]</scope>
    <source>
        <strain evidence="2">RL15000440</strain>
    </source>
</reference>
<sequence length="181" mass="19520">MKLLSKLFVSLMLISIGISSPQGVKADESTIGVDKANKEVEFSSLSSTEKSYLESKGFSEEEEYQQTTIIETPLKAGVMSINAINLTASTKKVNATKGYTIYVITASKAGFLELNTQLTYGTKRKTSSVIPHKAPKAYGGGIYFDYTGKKKYFACSVSTQYYTRMGIGTISAKAGGATLGR</sequence>
<proteinExistence type="predicted"/>
<gene>
    <name evidence="2" type="ORF">E1X78_11545</name>
</gene>
<comment type="caution">
    <text evidence="2">The sequence shown here is derived from an EMBL/GenBank/DDBJ whole genome shotgun (WGS) entry which is preliminary data.</text>
</comment>
<dbReference type="AlphaFoldDB" id="A0AAN3BFY9"/>
<feature type="chain" id="PRO_5042908996" evidence="1">
    <location>
        <begin position="27"/>
        <end position="181"/>
    </location>
</feature>
<accession>A0AAN3BFY9</accession>
<dbReference type="Proteomes" id="UP000332711">
    <property type="component" value="Unassembled WGS sequence"/>
</dbReference>